<evidence type="ECO:0000256" key="3">
    <source>
        <dbReference type="ARBA" id="ARBA00022475"/>
    </source>
</evidence>
<dbReference type="GO" id="GO:0055085">
    <property type="term" value="P:transmembrane transport"/>
    <property type="evidence" value="ECO:0007669"/>
    <property type="project" value="InterPro"/>
</dbReference>
<feature type="transmembrane region" description="Helical" evidence="7">
    <location>
        <begin position="487"/>
        <end position="509"/>
    </location>
</feature>
<keyword evidence="2 7" id="KW-0813">Transport</keyword>
<sequence length="523" mass="56579">MAQLQTTGPIPAVARGTTRPTARIPASGAWLTRLLVAAALVAVAVVVSLAPAVLHPDGAIGLGEIGTTLTIKGAGWVPTLGWLGGIIAFLAAFVFPRDERFIQAVTITLGSVAAMAIPAYVGANLTTLEPEATGIGPGLTWAWALLGAAAVLPWFGLLTWDRTRPLLGVGWWKWLFLLPAVLWVFALTVFPLVYAFTTSRYAYRNGRISRFVGWDNYRRLLEPDNVPAGLAGAALLGLAIGAAVLAVGFLARWLPERRFGVEDRRIVLGRLPVFIVPAVIVYLSANVLNDPLNEQMTITFMFVAGAVVTEMILGVAIALFMNREIRGRGPLRAIMTLPIFATPIALGYLARAIFYEQGGPVNAVLGSLGLAQPPWLSSPDWAKVATILVDVWQWTPFVFIIALAGLQSLPQDVIEAAEVDGATGLQVLRYITLPLMTPILWLIFLLRAIDSFKVIDIPQGLTLGGPGRATEYFSMFNYRTARKFFDYGGAAAQAFLLLLIVMILVSLLWGRIRHVYEDDGVRA</sequence>
<organism evidence="9">
    <name type="scientific">uncultured Thermomicrobiales bacterium</name>
    <dbReference type="NCBI Taxonomy" id="1645740"/>
    <lineage>
        <taxon>Bacteria</taxon>
        <taxon>Pseudomonadati</taxon>
        <taxon>Thermomicrobiota</taxon>
        <taxon>Thermomicrobia</taxon>
        <taxon>Thermomicrobiales</taxon>
        <taxon>environmental samples</taxon>
    </lineage>
</organism>
<feature type="transmembrane region" description="Helical" evidence="7">
    <location>
        <begin position="297"/>
        <end position="321"/>
    </location>
</feature>
<feature type="transmembrane region" description="Helical" evidence="7">
    <location>
        <begin position="34"/>
        <end position="54"/>
    </location>
</feature>
<feature type="transmembrane region" description="Helical" evidence="7">
    <location>
        <begin position="141"/>
        <end position="160"/>
    </location>
</feature>
<comment type="similarity">
    <text evidence="7">Belongs to the binding-protein-dependent transport system permease family.</text>
</comment>
<evidence type="ECO:0000256" key="6">
    <source>
        <dbReference type="ARBA" id="ARBA00023136"/>
    </source>
</evidence>
<feature type="transmembrane region" description="Helical" evidence="7">
    <location>
        <begin position="230"/>
        <end position="254"/>
    </location>
</feature>
<evidence type="ECO:0000256" key="1">
    <source>
        <dbReference type="ARBA" id="ARBA00004651"/>
    </source>
</evidence>
<feature type="transmembrane region" description="Helical" evidence="7">
    <location>
        <begin position="266"/>
        <end position="285"/>
    </location>
</feature>
<dbReference type="GO" id="GO:0005886">
    <property type="term" value="C:plasma membrane"/>
    <property type="evidence" value="ECO:0007669"/>
    <property type="project" value="UniProtKB-SubCell"/>
</dbReference>
<dbReference type="Gene3D" id="1.10.3720.10">
    <property type="entry name" value="MetI-like"/>
    <property type="match status" value="2"/>
</dbReference>
<dbReference type="SUPFAM" id="SSF161098">
    <property type="entry name" value="MetI-like"/>
    <property type="match status" value="2"/>
</dbReference>
<dbReference type="PANTHER" id="PTHR43005:SF1">
    <property type="entry name" value="SPERMIDINE_PUTRESCINE TRANSPORT SYSTEM PERMEASE PROTEIN"/>
    <property type="match status" value="1"/>
</dbReference>
<dbReference type="PROSITE" id="PS50928">
    <property type="entry name" value="ABC_TM1"/>
    <property type="match status" value="1"/>
</dbReference>
<dbReference type="Pfam" id="PF00528">
    <property type="entry name" value="BPD_transp_1"/>
    <property type="match status" value="1"/>
</dbReference>
<dbReference type="InterPro" id="IPR000515">
    <property type="entry name" value="MetI-like"/>
</dbReference>
<evidence type="ECO:0000256" key="7">
    <source>
        <dbReference type="RuleBase" id="RU363032"/>
    </source>
</evidence>
<keyword evidence="6 7" id="KW-0472">Membrane</keyword>
<protein>
    <submittedName>
        <fullName evidence="9">N-Acetyl-D-glucosamine ABC transport system, permease protein 1</fullName>
    </submittedName>
</protein>
<evidence type="ECO:0000313" key="9">
    <source>
        <dbReference type="EMBL" id="CAA9583702.1"/>
    </source>
</evidence>
<keyword evidence="3" id="KW-1003">Cell membrane</keyword>
<dbReference type="PANTHER" id="PTHR43005">
    <property type="entry name" value="BLR7065 PROTEIN"/>
    <property type="match status" value="1"/>
</dbReference>
<name>A0A6J4VQ61_9BACT</name>
<accession>A0A6J4VQ61</accession>
<reference evidence="9" key="1">
    <citation type="submission" date="2020-02" db="EMBL/GenBank/DDBJ databases">
        <authorList>
            <person name="Meier V. D."/>
        </authorList>
    </citation>
    <scope>NUCLEOTIDE SEQUENCE</scope>
    <source>
        <strain evidence="9">AVDCRST_MAG59</strain>
    </source>
</reference>
<feature type="domain" description="ABC transmembrane type-1" evidence="8">
    <location>
        <begin position="296"/>
        <end position="508"/>
    </location>
</feature>
<feature type="transmembrane region" description="Helical" evidence="7">
    <location>
        <begin position="101"/>
        <end position="121"/>
    </location>
</feature>
<dbReference type="AlphaFoldDB" id="A0A6J4VQ61"/>
<feature type="transmembrane region" description="Helical" evidence="7">
    <location>
        <begin position="74"/>
        <end position="94"/>
    </location>
</feature>
<comment type="subcellular location">
    <subcellularLocation>
        <location evidence="1 7">Cell membrane</location>
        <topology evidence="1 7">Multi-pass membrane protein</topology>
    </subcellularLocation>
</comment>
<dbReference type="EMBL" id="CADCWF010000365">
    <property type="protein sequence ID" value="CAA9583702.1"/>
    <property type="molecule type" value="Genomic_DNA"/>
</dbReference>
<evidence type="ECO:0000256" key="4">
    <source>
        <dbReference type="ARBA" id="ARBA00022692"/>
    </source>
</evidence>
<evidence type="ECO:0000256" key="2">
    <source>
        <dbReference type="ARBA" id="ARBA00022448"/>
    </source>
</evidence>
<evidence type="ECO:0000259" key="8">
    <source>
        <dbReference type="PROSITE" id="PS50928"/>
    </source>
</evidence>
<keyword evidence="4 7" id="KW-0812">Transmembrane</keyword>
<dbReference type="InterPro" id="IPR035906">
    <property type="entry name" value="MetI-like_sf"/>
</dbReference>
<dbReference type="CDD" id="cd06261">
    <property type="entry name" value="TM_PBP2"/>
    <property type="match status" value="1"/>
</dbReference>
<feature type="transmembrane region" description="Helical" evidence="7">
    <location>
        <begin position="333"/>
        <end position="354"/>
    </location>
</feature>
<proteinExistence type="inferred from homology"/>
<gene>
    <name evidence="9" type="ORF">AVDCRST_MAG59-5184</name>
</gene>
<keyword evidence="5 7" id="KW-1133">Transmembrane helix</keyword>
<evidence type="ECO:0000256" key="5">
    <source>
        <dbReference type="ARBA" id="ARBA00022989"/>
    </source>
</evidence>
<feature type="transmembrane region" description="Helical" evidence="7">
    <location>
        <begin position="172"/>
        <end position="196"/>
    </location>
</feature>
<feature type="transmembrane region" description="Helical" evidence="7">
    <location>
        <begin position="384"/>
        <end position="406"/>
    </location>
</feature>
<feature type="transmembrane region" description="Helical" evidence="7">
    <location>
        <begin position="427"/>
        <end position="449"/>
    </location>
</feature>